<dbReference type="InterPro" id="IPR002035">
    <property type="entry name" value="VWF_A"/>
</dbReference>
<reference evidence="3 4" key="1">
    <citation type="submission" date="2014-08" db="EMBL/GenBank/DDBJ databases">
        <title>Genomic and Phenotypic Diversity of Colwellia psychrerythraea strains from Disparate Marine Basins.</title>
        <authorList>
            <person name="Techtmann S.M."/>
            <person name="Stelling S.C."/>
            <person name="Utturkar S.M."/>
            <person name="Alshibli N."/>
            <person name="Harris A."/>
            <person name="Brown S.D."/>
            <person name="Hazen T.C."/>
        </authorList>
    </citation>
    <scope>NUCLEOTIDE SEQUENCE [LARGE SCALE GENOMIC DNA]</scope>
    <source>
        <strain evidence="3 4">ND2E</strain>
    </source>
</reference>
<keyword evidence="1" id="KW-0472">Membrane</keyword>
<dbReference type="InterPro" id="IPR050768">
    <property type="entry name" value="UPF0353/GerABKA_families"/>
</dbReference>
<evidence type="ECO:0000256" key="1">
    <source>
        <dbReference type="SAM" id="Phobius"/>
    </source>
</evidence>
<dbReference type="AlphaFoldDB" id="A0A099KVD5"/>
<gene>
    <name evidence="3" type="ORF">ND2E_2063</name>
</gene>
<name>A0A099KVD5_COLPS</name>
<feature type="transmembrane region" description="Helical" evidence="1">
    <location>
        <begin position="86"/>
        <end position="103"/>
    </location>
</feature>
<dbReference type="Pfam" id="PF13519">
    <property type="entry name" value="VWA_2"/>
    <property type="match status" value="1"/>
</dbReference>
<evidence type="ECO:0000313" key="4">
    <source>
        <dbReference type="Proteomes" id="UP000029843"/>
    </source>
</evidence>
<dbReference type="PANTHER" id="PTHR22550:SF14">
    <property type="entry name" value="VWFA DOMAIN-CONTAINING PROTEIN"/>
    <property type="match status" value="1"/>
</dbReference>
<dbReference type="Gene3D" id="3.40.50.410">
    <property type="entry name" value="von Willebrand factor, type A domain"/>
    <property type="match status" value="1"/>
</dbReference>
<evidence type="ECO:0000313" key="3">
    <source>
        <dbReference type="EMBL" id="KGJ94130.1"/>
    </source>
</evidence>
<feature type="domain" description="VWFA" evidence="2">
    <location>
        <begin position="117"/>
        <end position="223"/>
    </location>
</feature>
<dbReference type="InterPro" id="IPR036465">
    <property type="entry name" value="vWFA_dom_sf"/>
</dbReference>
<proteinExistence type="predicted"/>
<dbReference type="PATRIC" id="fig|28229.4.peg.1087"/>
<dbReference type="SUPFAM" id="SSF53300">
    <property type="entry name" value="vWA-like"/>
    <property type="match status" value="1"/>
</dbReference>
<keyword evidence="1" id="KW-0812">Transmembrane</keyword>
<sequence>MESNVMDSLVNLSSSLGGAQVFSQLSQFHFMRPWWLLSLVPLYIFYRSLVGKDDVIEQWRGHMSAKVISHLTLNQQQHRKFTPKNLFALFSIIATIIMAGPTWSKKASPFFVDESVLVIALDVSDTMKTADIQPSRLLRAKQKIIELLAMRGDAKTALVVYAGSAHTAMPITQDREMIRYFLDVLDTELLPVPNSLPQSAIKPTTNLLSQANTASTLLILSDSTNQQTIEGFKTYFTNQPHQMIVWAIGENPDSGLASSTGISSHQLSLLSQLARSSHGKMVPFTHNSDDVVAVNTAIENTLFAANDTGQPWHDEGYLLLFLLIPLQALWFRKGWTLQW</sequence>
<feature type="transmembrane region" description="Helical" evidence="1">
    <location>
        <begin position="33"/>
        <end position="50"/>
    </location>
</feature>
<accession>A0A099KVD5</accession>
<dbReference type="Proteomes" id="UP000029843">
    <property type="component" value="Unassembled WGS sequence"/>
</dbReference>
<dbReference type="RefSeq" id="WP_223303547.1">
    <property type="nucleotide sequence ID" value="NZ_JQED01000007.1"/>
</dbReference>
<evidence type="ECO:0000259" key="2">
    <source>
        <dbReference type="Pfam" id="PF13519"/>
    </source>
</evidence>
<protein>
    <recommendedName>
        <fullName evidence="2">VWFA domain-containing protein</fullName>
    </recommendedName>
</protein>
<dbReference type="PANTHER" id="PTHR22550">
    <property type="entry name" value="SPORE GERMINATION PROTEIN"/>
    <property type="match status" value="1"/>
</dbReference>
<keyword evidence="1" id="KW-1133">Transmembrane helix</keyword>
<organism evidence="3 4">
    <name type="scientific">Colwellia psychrerythraea</name>
    <name type="common">Vibrio psychroerythus</name>
    <dbReference type="NCBI Taxonomy" id="28229"/>
    <lineage>
        <taxon>Bacteria</taxon>
        <taxon>Pseudomonadati</taxon>
        <taxon>Pseudomonadota</taxon>
        <taxon>Gammaproteobacteria</taxon>
        <taxon>Alteromonadales</taxon>
        <taxon>Colwelliaceae</taxon>
        <taxon>Colwellia</taxon>
    </lineage>
</organism>
<dbReference type="EMBL" id="JQED01000007">
    <property type="protein sequence ID" value="KGJ94130.1"/>
    <property type="molecule type" value="Genomic_DNA"/>
</dbReference>
<comment type="caution">
    <text evidence="3">The sequence shown here is derived from an EMBL/GenBank/DDBJ whole genome shotgun (WGS) entry which is preliminary data.</text>
</comment>